<sequence length="215" mass="24816">MKVTYRLIFSLFILCLTKTTEAQTYSYDPMPKTDYTNFSLGLTYHIGIPTFKLDEFVSKTSWRGWDFDLEYRFNPQVSVSGNFGWQNFFEQKDRATYNFEGGAITGVRVTETHVWPLTVGANYYFTDTFRARPYAAFNVGAYASQTSIEIGLLGESSSDWSFGFNPEFGIVYPITPNVMELVVRLKYHRFFMEDVDILPNRSAYWDLGIGINILD</sequence>
<dbReference type="Pfam" id="PF13505">
    <property type="entry name" value="OMP_b-brl"/>
    <property type="match status" value="1"/>
</dbReference>
<reference evidence="5" key="1">
    <citation type="journal article" date="2019" name="Int. J. Syst. Evol. Microbiol.">
        <title>The Global Catalogue of Microorganisms (GCM) 10K type strain sequencing project: providing services to taxonomists for standard genome sequencing and annotation.</title>
        <authorList>
            <consortium name="The Broad Institute Genomics Platform"/>
            <consortium name="The Broad Institute Genome Sequencing Center for Infectious Disease"/>
            <person name="Wu L."/>
            <person name="Ma J."/>
        </authorList>
    </citation>
    <scope>NUCLEOTIDE SEQUENCE [LARGE SCALE GENOMIC DNA]</scope>
    <source>
        <strain evidence="5">JCM 18326</strain>
    </source>
</reference>
<organism evidence="4 5">
    <name type="scientific">Algivirga pacifica</name>
    <dbReference type="NCBI Taxonomy" id="1162670"/>
    <lineage>
        <taxon>Bacteria</taxon>
        <taxon>Pseudomonadati</taxon>
        <taxon>Bacteroidota</taxon>
        <taxon>Cytophagia</taxon>
        <taxon>Cytophagales</taxon>
        <taxon>Flammeovirgaceae</taxon>
        <taxon>Algivirga</taxon>
    </lineage>
</organism>
<feature type="domain" description="Outer membrane protein beta-barrel" evidence="3">
    <location>
        <begin position="36"/>
        <end position="189"/>
    </location>
</feature>
<evidence type="ECO:0000256" key="2">
    <source>
        <dbReference type="SAM" id="SignalP"/>
    </source>
</evidence>
<evidence type="ECO:0000313" key="5">
    <source>
        <dbReference type="Proteomes" id="UP001500298"/>
    </source>
</evidence>
<dbReference type="Proteomes" id="UP001500298">
    <property type="component" value="Unassembled WGS sequence"/>
</dbReference>
<gene>
    <name evidence="4" type="ORF">GCM10023331_19690</name>
</gene>
<name>A0ABP9D8T7_9BACT</name>
<accession>A0ABP9D8T7</accession>
<dbReference type="EMBL" id="BAABJX010000029">
    <property type="protein sequence ID" value="GAA4834492.1"/>
    <property type="molecule type" value="Genomic_DNA"/>
</dbReference>
<evidence type="ECO:0000259" key="3">
    <source>
        <dbReference type="Pfam" id="PF13505"/>
    </source>
</evidence>
<dbReference type="InterPro" id="IPR027385">
    <property type="entry name" value="Beta-barrel_OMP"/>
</dbReference>
<evidence type="ECO:0000256" key="1">
    <source>
        <dbReference type="ARBA" id="ARBA00022729"/>
    </source>
</evidence>
<feature type="chain" id="PRO_5046926762" description="Outer membrane protein beta-barrel domain-containing protein" evidence="2">
    <location>
        <begin position="23"/>
        <end position="215"/>
    </location>
</feature>
<dbReference type="InterPro" id="IPR011250">
    <property type="entry name" value="OMP/PagP_B-barrel"/>
</dbReference>
<evidence type="ECO:0000313" key="4">
    <source>
        <dbReference type="EMBL" id="GAA4834492.1"/>
    </source>
</evidence>
<proteinExistence type="predicted"/>
<keyword evidence="1 2" id="KW-0732">Signal</keyword>
<dbReference type="RefSeq" id="WP_345371379.1">
    <property type="nucleotide sequence ID" value="NZ_BAABJX010000029.1"/>
</dbReference>
<dbReference type="SUPFAM" id="SSF56925">
    <property type="entry name" value="OMPA-like"/>
    <property type="match status" value="1"/>
</dbReference>
<dbReference type="Gene3D" id="2.40.160.20">
    <property type="match status" value="1"/>
</dbReference>
<keyword evidence="5" id="KW-1185">Reference proteome</keyword>
<protein>
    <recommendedName>
        <fullName evidence="3">Outer membrane protein beta-barrel domain-containing protein</fullName>
    </recommendedName>
</protein>
<comment type="caution">
    <text evidence="4">The sequence shown here is derived from an EMBL/GenBank/DDBJ whole genome shotgun (WGS) entry which is preliminary data.</text>
</comment>
<feature type="signal peptide" evidence="2">
    <location>
        <begin position="1"/>
        <end position="22"/>
    </location>
</feature>